<dbReference type="PROSITE" id="PS50995">
    <property type="entry name" value="HTH_MARR_2"/>
    <property type="match status" value="1"/>
</dbReference>
<dbReference type="OrthoDB" id="156820at2"/>
<reference evidence="5 6" key="1">
    <citation type="submission" date="2016-08" db="EMBL/GenBank/DDBJ databases">
        <title>Analysis of Carbohydrate Active Enzymes in Thermogemmatispora T81 Reveals Carbohydrate Degradation Ability.</title>
        <authorList>
            <person name="Tomazini A."/>
            <person name="Lal S."/>
            <person name="Stott M."/>
            <person name="Henrissat B."/>
            <person name="Polikarpov I."/>
            <person name="Sparling R."/>
            <person name="Levin D.B."/>
        </authorList>
    </citation>
    <scope>NUCLEOTIDE SEQUENCE [LARGE SCALE GENOMIC DNA]</scope>
    <source>
        <strain evidence="5 6">T81</strain>
    </source>
</reference>
<dbReference type="InterPro" id="IPR036388">
    <property type="entry name" value="WH-like_DNA-bd_sf"/>
</dbReference>
<dbReference type="EMBL" id="MCIF01000002">
    <property type="protein sequence ID" value="RAQ95785.1"/>
    <property type="molecule type" value="Genomic_DNA"/>
</dbReference>
<protein>
    <recommendedName>
        <fullName evidence="4">HTH marR-type domain-containing protein</fullName>
    </recommendedName>
</protein>
<dbReference type="Pfam" id="PF01047">
    <property type="entry name" value="MarR"/>
    <property type="match status" value="1"/>
</dbReference>
<dbReference type="Proteomes" id="UP000248706">
    <property type="component" value="Unassembled WGS sequence"/>
</dbReference>
<name>A0A328VNN8_9CHLR</name>
<dbReference type="InterPro" id="IPR036390">
    <property type="entry name" value="WH_DNA-bd_sf"/>
</dbReference>
<dbReference type="GO" id="GO:0003677">
    <property type="term" value="F:DNA binding"/>
    <property type="evidence" value="ECO:0007669"/>
    <property type="project" value="UniProtKB-KW"/>
</dbReference>
<evidence type="ECO:0000313" key="6">
    <source>
        <dbReference type="Proteomes" id="UP000248706"/>
    </source>
</evidence>
<dbReference type="Gene3D" id="1.10.10.10">
    <property type="entry name" value="Winged helix-like DNA-binding domain superfamily/Winged helix DNA-binding domain"/>
    <property type="match status" value="1"/>
</dbReference>
<dbReference type="PANTHER" id="PTHR33164">
    <property type="entry name" value="TRANSCRIPTIONAL REGULATOR, MARR FAMILY"/>
    <property type="match status" value="1"/>
</dbReference>
<sequence length="174" mass="19969">MERETDGERQVRDLEEQAERFASLFSQVQRAMGASFKRAHQHGTMVSTTQFMVLGLLQRALQEGGEPYTIGLLASRLDLDPATVVRAVDSLERRGLVMRRRDHQDRRQVFVEFTDTGRELRQHMAQQMKEQLKTVFSLMSEEGRFSLLRGLEELAAVIAERAEREGELHGRHGC</sequence>
<gene>
    <name evidence="5" type="ORF">A4R35_09580</name>
</gene>
<evidence type="ECO:0000256" key="3">
    <source>
        <dbReference type="ARBA" id="ARBA00023163"/>
    </source>
</evidence>
<dbReference type="GO" id="GO:0006950">
    <property type="term" value="P:response to stress"/>
    <property type="evidence" value="ECO:0007669"/>
    <property type="project" value="TreeGrafter"/>
</dbReference>
<dbReference type="AlphaFoldDB" id="A0A328VNN8"/>
<keyword evidence="1" id="KW-0805">Transcription regulation</keyword>
<feature type="domain" description="HTH marR-type" evidence="4">
    <location>
        <begin position="18"/>
        <end position="156"/>
    </location>
</feature>
<comment type="caution">
    <text evidence="5">The sequence shown here is derived from an EMBL/GenBank/DDBJ whole genome shotgun (WGS) entry which is preliminary data.</text>
</comment>
<dbReference type="GO" id="GO:0003700">
    <property type="term" value="F:DNA-binding transcription factor activity"/>
    <property type="evidence" value="ECO:0007669"/>
    <property type="project" value="InterPro"/>
</dbReference>
<dbReference type="PANTHER" id="PTHR33164:SF89">
    <property type="entry name" value="MARR FAMILY REGULATORY PROTEIN"/>
    <property type="match status" value="1"/>
</dbReference>
<dbReference type="InterPro" id="IPR039422">
    <property type="entry name" value="MarR/SlyA-like"/>
</dbReference>
<evidence type="ECO:0000256" key="2">
    <source>
        <dbReference type="ARBA" id="ARBA00023125"/>
    </source>
</evidence>
<keyword evidence="6" id="KW-1185">Reference proteome</keyword>
<accession>A0A328VNN8</accession>
<dbReference type="PRINTS" id="PR00598">
    <property type="entry name" value="HTHMARR"/>
</dbReference>
<evidence type="ECO:0000313" key="5">
    <source>
        <dbReference type="EMBL" id="RAQ95785.1"/>
    </source>
</evidence>
<dbReference type="InterPro" id="IPR023187">
    <property type="entry name" value="Tscrpt_reg_MarR-type_CS"/>
</dbReference>
<dbReference type="SUPFAM" id="SSF46785">
    <property type="entry name" value="Winged helix' DNA-binding domain"/>
    <property type="match status" value="1"/>
</dbReference>
<dbReference type="SMART" id="SM00347">
    <property type="entry name" value="HTH_MARR"/>
    <property type="match status" value="1"/>
</dbReference>
<keyword evidence="2" id="KW-0238">DNA-binding</keyword>
<dbReference type="InterPro" id="IPR000835">
    <property type="entry name" value="HTH_MarR-typ"/>
</dbReference>
<evidence type="ECO:0000259" key="4">
    <source>
        <dbReference type="PROSITE" id="PS50995"/>
    </source>
</evidence>
<proteinExistence type="predicted"/>
<dbReference type="RefSeq" id="WP_112428821.1">
    <property type="nucleotide sequence ID" value="NZ_MCIF01000002.1"/>
</dbReference>
<dbReference type="PROSITE" id="PS01117">
    <property type="entry name" value="HTH_MARR_1"/>
    <property type="match status" value="1"/>
</dbReference>
<keyword evidence="3" id="KW-0804">Transcription</keyword>
<evidence type="ECO:0000256" key="1">
    <source>
        <dbReference type="ARBA" id="ARBA00023015"/>
    </source>
</evidence>
<organism evidence="5 6">
    <name type="scientific">Thermogemmatispora tikiterensis</name>
    <dbReference type="NCBI Taxonomy" id="1825093"/>
    <lineage>
        <taxon>Bacteria</taxon>
        <taxon>Bacillati</taxon>
        <taxon>Chloroflexota</taxon>
        <taxon>Ktedonobacteria</taxon>
        <taxon>Thermogemmatisporales</taxon>
        <taxon>Thermogemmatisporaceae</taxon>
        <taxon>Thermogemmatispora</taxon>
    </lineage>
</organism>